<dbReference type="GO" id="GO:0031338">
    <property type="term" value="P:regulation of vesicle fusion"/>
    <property type="evidence" value="ECO:0007669"/>
    <property type="project" value="UniProtKB-ARBA"/>
</dbReference>
<dbReference type="InterPro" id="IPR027482">
    <property type="entry name" value="Sec1-like_dom2"/>
</dbReference>
<dbReference type="GO" id="GO:0005794">
    <property type="term" value="C:Golgi apparatus"/>
    <property type="evidence" value="ECO:0007669"/>
    <property type="project" value="UniProtKB-ARBA"/>
</dbReference>
<evidence type="ECO:0000256" key="1">
    <source>
        <dbReference type="ARBA" id="ARBA00004184"/>
    </source>
</evidence>
<dbReference type="PIRSF" id="PIRSF005715">
    <property type="entry name" value="VPS45_Sec1"/>
    <property type="match status" value="1"/>
</dbReference>
<dbReference type="GO" id="GO:0098588">
    <property type="term" value="C:bounding membrane of organelle"/>
    <property type="evidence" value="ECO:0007669"/>
    <property type="project" value="UniProtKB-ARBA"/>
</dbReference>
<dbReference type="InterPro" id="IPR036045">
    <property type="entry name" value="Sec1-like_sf"/>
</dbReference>
<evidence type="ECO:0000256" key="4">
    <source>
        <dbReference type="ARBA" id="ARBA00022927"/>
    </source>
</evidence>
<dbReference type="AlphaFoldDB" id="A0A6A4PQM6"/>
<keyword evidence="5" id="KW-0472">Membrane</keyword>
<sequence>MVLTSSVRDYVNRMLQDISGMKVLILDSQTVSIVSVVYSQSDLLQKEVFLVELIDSISKSKELMSHLKAVYFLRPTSENIQLLRRQLASPRFGEYHLFFSNILKDTQIHILADSDEQEAVQQVQEFYADFVAIDPYHFTLHVPSNYIYMLPAVVDPSTVQRFCDRVVDGLAALFLALKRRPVIRYQRTSDVAKRIAQEASKLMYQQESGLFDFRRTEVAPLLLVIDRRDDPVTPLLNQWTYQAMVHELVGIEDNKVDLKSIGKFPKDQEEVVLSSDQDSFFKTNMYENFGDIGMNIKRLVDEFQQVAKSNQNIQTVEDMAKFVDNYPEYRKMHGNVSKHVTLVTEMSKIVEQRKLMIVSQTEQELACNGGQGAAFEALTNLLNNESILDVDRLRLVMLYALRYEKDSPVQLMQLFNKLASRSAKYKPGLVQFLLKQAGVDKRTGDLFGNRDLMNIARNMARGLKGIENVYTQHQPLLFQTMENIVKGRLRDVDYPFVGNHFQQGRPQEVIIFIVGGTTYEESRSVALQNASNTGIRFILGGSSVLNSKRLFFKDLEEAQRVARISTSVV</sequence>
<protein>
    <submittedName>
        <fullName evidence="6">Putative sec1-like protein</fullName>
    </submittedName>
</protein>
<evidence type="ECO:0000313" key="7">
    <source>
        <dbReference type="Proteomes" id="UP000447434"/>
    </source>
</evidence>
<dbReference type="EMBL" id="WOCE01000011">
    <property type="protein sequence ID" value="KAE9603975.1"/>
    <property type="molecule type" value="Genomic_DNA"/>
</dbReference>
<evidence type="ECO:0000256" key="5">
    <source>
        <dbReference type="ARBA" id="ARBA00023136"/>
    </source>
</evidence>
<organism evidence="6 7">
    <name type="scientific">Lupinus albus</name>
    <name type="common">White lupine</name>
    <name type="synonym">Lupinus termis</name>
    <dbReference type="NCBI Taxonomy" id="3870"/>
    <lineage>
        <taxon>Eukaryota</taxon>
        <taxon>Viridiplantae</taxon>
        <taxon>Streptophyta</taxon>
        <taxon>Embryophyta</taxon>
        <taxon>Tracheophyta</taxon>
        <taxon>Spermatophyta</taxon>
        <taxon>Magnoliopsida</taxon>
        <taxon>eudicotyledons</taxon>
        <taxon>Gunneridae</taxon>
        <taxon>Pentapetalae</taxon>
        <taxon>rosids</taxon>
        <taxon>fabids</taxon>
        <taxon>Fabales</taxon>
        <taxon>Fabaceae</taxon>
        <taxon>Papilionoideae</taxon>
        <taxon>50 kb inversion clade</taxon>
        <taxon>genistoids sensu lato</taxon>
        <taxon>core genistoids</taxon>
        <taxon>Genisteae</taxon>
        <taxon>Lupinus</taxon>
    </lineage>
</organism>
<gene>
    <name evidence="6" type="ORF">Lalb_Chr11g0066451</name>
</gene>
<dbReference type="Pfam" id="PF00995">
    <property type="entry name" value="Sec1"/>
    <property type="match status" value="1"/>
</dbReference>
<dbReference type="Gene3D" id="3.40.50.2060">
    <property type="match status" value="1"/>
</dbReference>
<dbReference type="Gene3D" id="3.90.830.10">
    <property type="entry name" value="Syntaxin Binding Protein 1, Chain A, domain 2"/>
    <property type="match status" value="1"/>
</dbReference>
<dbReference type="PANTHER" id="PTHR11679">
    <property type="entry name" value="VESICLE PROTEIN SORTING-ASSOCIATED"/>
    <property type="match status" value="1"/>
</dbReference>
<keyword evidence="3" id="KW-0813">Transport</keyword>
<evidence type="ECO:0000313" key="6">
    <source>
        <dbReference type="EMBL" id="KAE9603975.1"/>
    </source>
</evidence>
<dbReference type="InterPro" id="IPR043154">
    <property type="entry name" value="Sec-1-like_dom1"/>
</dbReference>
<dbReference type="Proteomes" id="UP000447434">
    <property type="component" value="Chromosome 11"/>
</dbReference>
<dbReference type="OrthoDB" id="10266265at2759"/>
<accession>A0A6A4PQM6</accession>
<dbReference type="GO" id="GO:0006886">
    <property type="term" value="P:intracellular protein transport"/>
    <property type="evidence" value="ECO:0007669"/>
    <property type="project" value="UniProtKB-ARBA"/>
</dbReference>
<comment type="similarity">
    <text evidence="2">Belongs to the STXBP/unc-18/SEC1 family.</text>
</comment>
<dbReference type="FunFam" id="3.40.50.2060:FF:000007">
    <property type="entry name" value="Vacuolar sorting protein"/>
    <property type="match status" value="1"/>
</dbReference>
<dbReference type="Gene3D" id="3.40.50.1910">
    <property type="match status" value="1"/>
</dbReference>
<reference evidence="7" key="1">
    <citation type="journal article" date="2020" name="Nat. Commun.">
        <title>Genome sequence of the cluster root forming white lupin.</title>
        <authorList>
            <person name="Hufnagel B."/>
            <person name="Marques A."/>
            <person name="Soriano A."/>
            <person name="Marques L."/>
            <person name="Divol F."/>
            <person name="Doumas P."/>
            <person name="Sallet E."/>
            <person name="Mancinotti D."/>
            <person name="Carrere S."/>
            <person name="Marande W."/>
            <person name="Arribat S."/>
            <person name="Keller J."/>
            <person name="Huneau C."/>
            <person name="Blein T."/>
            <person name="Aime D."/>
            <person name="Laguerre M."/>
            <person name="Taylor J."/>
            <person name="Schubert V."/>
            <person name="Nelson M."/>
            <person name="Geu-Flores F."/>
            <person name="Crespi M."/>
            <person name="Gallardo-Guerrero K."/>
            <person name="Delaux P.-M."/>
            <person name="Salse J."/>
            <person name="Berges H."/>
            <person name="Guyot R."/>
            <person name="Gouzy J."/>
            <person name="Peret B."/>
        </authorList>
    </citation>
    <scope>NUCLEOTIDE SEQUENCE [LARGE SCALE GENOMIC DNA]</scope>
    <source>
        <strain evidence="7">cv. Amiga</strain>
    </source>
</reference>
<comment type="subcellular location">
    <subcellularLocation>
        <location evidence="1">Endomembrane system</location>
        <topology evidence="1">Peripheral membrane protein</topology>
    </subcellularLocation>
</comment>
<proteinExistence type="inferred from homology"/>
<dbReference type="InterPro" id="IPR043127">
    <property type="entry name" value="Sec-1-like_dom3a"/>
</dbReference>
<name>A0A6A4PQM6_LUPAL</name>
<comment type="caution">
    <text evidence="6">The sequence shown here is derived from an EMBL/GenBank/DDBJ whole genome shotgun (WGS) entry which is preliminary data.</text>
</comment>
<keyword evidence="7" id="KW-1185">Reference proteome</keyword>
<keyword evidence="4" id="KW-0653">Protein transport</keyword>
<dbReference type="GO" id="GO:0016192">
    <property type="term" value="P:vesicle-mediated transport"/>
    <property type="evidence" value="ECO:0007669"/>
    <property type="project" value="InterPro"/>
</dbReference>
<dbReference type="SUPFAM" id="SSF56815">
    <property type="entry name" value="Sec1/munc18-like (SM) proteins"/>
    <property type="match status" value="1"/>
</dbReference>
<evidence type="ECO:0000256" key="2">
    <source>
        <dbReference type="ARBA" id="ARBA00009884"/>
    </source>
</evidence>
<evidence type="ECO:0000256" key="3">
    <source>
        <dbReference type="ARBA" id="ARBA00022448"/>
    </source>
</evidence>
<dbReference type="Gene3D" id="1.25.40.60">
    <property type="match status" value="1"/>
</dbReference>
<dbReference type="GO" id="GO:0031201">
    <property type="term" value="C:SNARE complex"/>
    <property type="evidence" value="ECO:0007669"/>
    <property type="project" value="UniProtKB-ARBA"/>
</dbReference>
<dbReference type="InterPro" id="IPR001619">
    <property type="entry name" value="Sec1-like"/>
</dbReference>